<keyword evidence="1" id="KW-0472">Membrane</keyword>
<dbReference type="RefSeq" id="WP_307346292.1">
    <property type="nucleotide sequence ID" value="NZ_JAUSVS010000001.1"/>
</dbReference>
<feature type="transmembrane region" description="Helical" evidence="1">
    <location>
        <begin position="46"/>
        <end position="69"/>
    </location>
</feature>
<comment type="caution">
    <text evidence="2">The sequence shown here is derived from an EMBL/GenBank/DDBJ whole genome shotgun (WGS) entry which is preliminary data.</text>
</comment>
<keyword evidence="1" id="KW-0812">Transmembrane</keyword>
<dbReference type="EMBL" id="JAUSVS010000001">
    <property type="protein sequence ID" value="MDQ0463058.1"/>
    <property type="molecule type" value="Genomic_DNA"/>
</dbReference>
<name>A0ABU0IM08_9CAUL</name>
<evidence type="ECO:0000313" key="2">
    <source>
        <dbReference type="EMBL" id="MDQ0463058.1"/>
    </source>
</evidence>
<keyword evidence="1" id="KW-1133">Transmembrane helix</keyword>
<sequence length="198" mass="21132">MLIEALAHVRFNEWGKAAASIGALLFAIVVGTQVQPFLDLPSSDRASWVGAIGTILALGIAVTAPMIAAQTEDRRFRQKADALARLLKLTVETAGALGAVFELPEGRSIKEVEAAAQKLHMEAISSAMQAFPAERLPILAMNEFLALTGLAANAPEAFKNLTIQRMTHNPVGIAEAQAAVERLIALVRDGQDRLTNLL</sequence>
<feature type="transmembrane region" description="Helical" evidence="1">
    <location>
        <begin position="17"/>
        <end position="34"/>
    </location>
</feature>
<dbReference type="Proteomes" id="UP001228905">
    <property type="component" value="Unassembled WGS sequence"/>
</dbReference>
<keyword evidence="3" id="KW-1185">Reference proteome</keyword>
<proteinExistence type="predicted"/>
<organism evidence="2 3">
    <name type="scientific">Caulobacter ginsengisoli</name>
    <dbReference type="NCBI Taxonomy" id="400775"/>
    <lineage>
        <taxon>Bacteria</taxon>
        <taxon>Pseudomonadati</taxon>
        <taxon>Pseudomonadota</taxon>
        <taxon>Alphaproteobacteria</taxon>
        <taxon>Caulobacterales</taxon>
        <taxon>Caulobacteraceae</taxon>
        <taxon>Caulobacter</taxon>
    </lineage>
</organism>
<evidence type="ECO:0000256" key="1">
    <source>
        <dbReference type="SAM" id="Phobius"/>
    </source>
</evidence>
<reference evidence="2 3" key="1">
    <citation type="submission" date="2023-07" db="EMBL/GenBank/DDBJ databases">
        <title>Genomic Encyclopedia of Type Strains, Phase IV (KMG-IV): sequencing the most valuable type-strain genomes for metagenomic binning, comparative biology and taxonomic classification.</title>
        <authorList>
            <person name="Goeker M."/>
        </authorList>
    </citation>
    <scope>NUCLEOTIDE SEQUENCE [LARGE SCALE GENOMIC DNA]</scope>
    <source>
        <strain evidence="2 3">DSM 18695</strain>
    </source>
</reference>
<protein>
    <submittedName>
        <fullName evidence="2">Uncharacterized protein</fullName>
    </submittedName>
</protein>
<gene>
    <name evidence="2" type="ORF">QO010_000806</name>
</gene>
<accession>A0ABU0IM08</accession>
<evidence type="ECO:0000313" key="3">
    <source>
        <dbReference type="Proteomes" id="UP001228905"/>
    </source>
</evidence>